<evidence type="ECO:0000313" key="13">
    <source>
        <dbReference type="EMBL" id="KAH9001444.1"/>
    </source>
</evidence>
<feature type="domain" description="Mitochondrial escape protein 2 C-terminal" evidence="12">
    <location>
        <begin position="310"/>
        <end position="775"/>
    </location>
</feature>
<comment type="function">
    <text evidence="9 10">Plays a role in maintaining the mitochondrial genome and in controlling the mtDNA escape. Involved in the regulation of mtDNA nucleotide structure and number. May have a dispensable role in early maturation of pre-rRNA.</text>
</comment>
<evidence type="ECO:0000256" key="10">
    <source>
        <dbReference type="RuleBase" id="RU367108"/>
    </source>
</evidence>
<evidence type="ECO:0000256" key="11">
    <source>
        <dbReference type="SAM" id="Coils"/>
    </source>
</evidence>
<dbReference type="SUPFAM" id="SSF54928">
    <property type="entry name" value="RNA-binding domain, RBD"/>
    <property type="match status" value="1"/>
</dbReference>
<protein>
    <recommendedName>
        <fullName evidence="3 10">Mitochondrial escape protein 2</fullName>
    </recommendedName>
</protein>
<evidence type="ECO:0000313" key="14">
    <source>
        <dbReference type="Proteomes" id="UP001201163"/>
    </source>
</evidence>
<comment type="caution">
    <text evidence="13">The sequence shown here is derived from an EMBL/GenBank/DDBJ whole genome shotgun (WGS) entry which is preliminary data.</text>
</comment>
<dbReference type="PANTHER" id="PTHR32198:SF2">
    <property type="entry name" value="MITOCHONDRIAL ESCAPE PROTEIN 2"/>
    <property type="match status" value="1"/>
</dbReference>
<name>A0AAD4LVH0_9AGAM</name>
<keyword evidence="10" id="KW-0507">mRNA processing</keyword>
<keyword evidence="4 10" id="KW-0812">Transmembrane</keyword>
<dbReference type="GO" id="GO:0003723">
    <property type="term" value="F:RNA binding"/>
    <property type="evidence" value="ECO:0007669"/>
    <property type="project" value="UniProtKB-UniRule"/>
</dbReference>
<evidence type="ECO:0000256" key="8">
    <source>
        <dbReference type="ARBA" id="ARBA00023136"/>
    </source>
</evidence>
<keyword evidence="10" id="KW-0694">RNA-binding</keyword>
<keyword evidence="8 10" id="KW-0472">Membrane</keyword>
<evidence type="ECO:0000256" key="1">
    <source>
        <dbReference type="ARBA" id="ARBA00004434"/>
    </source>
</evidence>
<evidence type="ECO:0000256" key="4">
    <source>
        <dbReference type="ARBA" id="ARBA00022692"/>
    </source>
</evidence>
<evidence type="ECO:0000256" key="9">
    <source>
        <dbReference type="ARBA" id="ARBA00025276"/>
    </source>
</evidence>
<evidence type="ECO:0000256" key="6">
    <source>
        <dbReference type="ARBA" id="ARBA00022989"/>
    </source>
</evidence>
<dbReference type="InterPro" id="IPR035979">
    <property type="entry name" value="RBD_domain_sf"/>
</dbReference>
<feature type="coiled-coil region" evidence="11">
    <location>
        <begin position="756"/>
        <end position="821"/>
    </location>
</feature>
<dbReference type="Proteomes" id="UP001201163">
    <property type="component" value="Unassembled WGS sequence"/>
</dbReference>
<keyword evidence="7 10" id="KW-0496">Mitochondrion</keyword>
<feature type="transmembrane region" description="Helical" evidence="10">
    <location>
        <begin position="236"/>
        <end position="253"/>
    </location>
</feature>
<evidence type="ECO:0000256" key="3">
    <source>
        <dbReference type="ARBA" id="ARBA00020222"/>
    </source>
</evidence>
<sequence length="826" mass="92475">MRIRIHSPIRLSHSLSQKNTSQAWLFVDSVFPVKLVAWDPRYYYGKLRQEYLLDSIKNLISTVHTHGFNPISVEPHVKDGGVFVLFEYTPSQSEDVLSTIQSDLRNHIRSKGGVPSSAGIRRGNIWVVQGQPWREDMNRFASPLLRVAFDGADPHEESLYHTFRPYGRIIDITPPAAVTGTSYRSSTVTFSDLRSSIIARNVAHGLYIGQTRIRTSFVPTVQAHVIRDWISKHPRIVIPVIVFFLGTLTYTIFDPVRALMVEGKMLDWFDYREFRLYQWLRRNTVDKLTRKSTDSTDVDAGAAWQERRDAEIALCNYLDDTPASVAFVHGPQGSGKSRMLSRILQDKNRCVQSSFPVLVIECAELQRADSDMRLLDMLSKQTGYWPVFTFLKSMNHLIDLASVGLIGQNAGLSTSLPDQVRQVLEVVGRALHSISSSRNERARHDRESAIQAEEEVRAAERVQELIRRGIWHDPRMGAVAGGGVIAELGVGDEPFNERDEDFVIYSPKTEAPTAKRGYDLSGLKAVNTLPIVVLKNYTANGKEEVMSVFAKWAAALVEEQAAHVIVTSDNRENSKAVAKALPSRPLNMIALSDVDNASALQFETGTEIQLSHDDTKMVEWLGGRASDLASLIHKIRAGQTPTDAVEDIIRQGVSELRKHDARSLAWSRDQAWAVLRALASKDTIPYHEILVNSPFKGEESPLRSMERAEMISVDTQNGRPSAIRPGRPIYRHVFQRLVDDPIFQASQDLASNTRLIDSAEATVRACEQELQVLRTIGLDTGRWWSGATATGIRAKYLTDKMANAQGTLEKLEKHNGELKKVLARGG</sequence>
<gene>
    <name evidence="13" type="ORF">EDB92DRAFT_1826696</name>
</gene>
<comment type="subcellular location">
    <subcellularLocation>
        <location evidence="1 10">Mitochondrion inner membrane</location>
        <topology evidence="1 10">Single-pass membrane protein</topology>
    </subcellularLocation>
</comment>
<dbReference type="GO" id="GO:0005743">
    <property type="term" value="C:mitochondrial inner membrane"/>
    <property type="evidence" value="ECO:0007669"/>
    <property type="project" value="UniProtKB-SubCell"/>
</dbReference>
<organism evidence="13 14">
    <name type="scientific">Lactarius akahatsu</name>
    <dbReference type="NCBI Taxonomy" id="416441"/>
    <lineage>
        <taxon>Eukaryota</taxon>
        <taxon>Fungi</taxon>
        <taxon>Dikarya</taxon>
        <taxon>Basidiomycota</taxon>
        <taxon>Agaricomycotina</taxon>
        <taxon>Agaricomycetes</taxon>
        <taxon>Russulales</taxon>
        <taxon>Russulaceae</taxon>
        <taxon>Lactarius</taxon>
    </lineage>
</organism>
<dbReference type="InterPro" id="IPR039627">
    <property type="entry name" value="Yme2_C"/>
</dbReference>
<keyword evidence="6 10" id="KW-1133">Transmembrane helix</keyword>
<comment type="similarity">
    <text evidence="2 10">Belongs to the YME2 family.</text>
</comment>
<dbReference type="InterPro" id="IPR018850">
    <property type="entry name" value="Mt_escape_2_C"/>
</dbReference>
<reference evidence="13" key="1">
    <citation type="submission" date="2022-01" db="EMBL/GenBank/DDBJ databases">
        <title>Comparative genomics reveals a dynamic genome evolution in the ectomycorrhizal milk-cap (Lactarius) mushrooms.</title>
        <authorList>
            <consortium name="DOE Joint Genome Institute"/>
            <person name="Lebreton A."/>
            <person name="Tang N."/>
            <person name="Kuo A."/>
            <person name="LaButti K."/>
            <person name="Drula E."/>
            <person name="Barry K."/>
            <person name="Clum A."/>
            <person name="Lipzen A."/>
            <person name="Mousain D."/>
            <person name="Ng V."/>
            <person name="Wang R."/>
            <person name="Wang X."/>
            <person name="Dai Y."/>
            <person name="Henrissat B."/>
            <person name="Grigoriev I.V."/>
            <person name="Guerin-Laguette A."/>
            <person name="Yu F."/>
            <person name="Martin F.M."/>
        </authorList>
    </citation>
    <scope>NUCLEOTIDE SEQUENCE</scope>
    <source>
        <strain evidence="13">QP</strain>
    </source>
</reference>
<keyword evidence="5 10" id="KW-0999">Mitochondrion inner membrane</keyword>
<accession>A0AAD4LVH0</accession>
<keyword evidence="14" id="KW-1185">Reference proteome</keyword>
<evidence type="ECO:0000256" key="5">
    <source>
        <dbReference type="ARBA" id="ARBA00022792"/>
    </source>
</evidence>
<evidence type="ECO:0000256" key="7">
    <source>
        <dbReference type="ARBA" id="ARBA00023128"/>
    </source>
</evidence>
<dbReference type="GO" id="GO:0006397">
    <property type="term" value="P:mRNA processing"/>
    <property type="evidence" value="ECO:0007669"/>
    <property type="project" value="UniProtKB-UniRule"/>
</dbReference>
<dbReference type="AlphaFoldDB" id="A0AAD4LVH0"/>
<dbReference type="Pfam" id="PF10443">
    <property type="entry name" value="RNA12"/>
    <property type="match status" value="1"/>
</dbReference>
<proteinExistence type="inferred from homology"/>
<dbReference type="PANTHER" id="PTHR32198">
    <property type="entry name" value="MITOCHONDRIAL ESCAPE PROTEIN 2"/>
    <property type="match status" value="1"/>
</dbReference>
<dbReference type="EMBL" id="JAKELL010000001">
    <property type="protein sequence ID" value="KAH9001444.1"/>
    <property type="molecule type" value="Genomic_DNA"/>
</dbReference>
<evidence type="ECO:0000259" key="12">
    <source>
        <dbReference type="Pfam" id="PF10443"/>
    </source>
</evidence>
<evidence type="ECO:0000256" key="2">
    <source>
        <dbReference type="ARBA" id="ARBA00010320"/>
    </source>
</evidence>
<keyword evidence="11" id="KW-0175">Coiled coil</keyword>